<dbReference type="AlphaFoldDB" id="A0A1X0P136"/>
<evidence type="ECO:0000313" key="3">
    <source>
        <dbReference type="Proteomes" id="UP000192257"/>
    </source>
</evidence>
<dbReference type="EMBL" id="NBCO01000008">
    <property type="protein sequence ID" value="ORC90548.1"/>
    <property type="molecule type" value="Genomic_DNA"/>
</dbReference>
<comment type="caution">
    <text evidence="2">The sequence shown here is derived from an EMBL/GenBank/DDBJ whole genome shotgun (WGS) entry which is preliminary data.</text>
</comment>
<evidence type="ECO:0000313" key="2">
    <source>
        <dbReference type="EMBL" id="ORC90548.1"/>
    </source>
</evidence>
<organism evidence="2 3">
    <name type="scientific">Trypanosoma theileri</name>
    <dbReference type="NCBI Taxonomy" id="67003"/>
    <lineage>
        <taxon>Eukaryota</taxon>
        <taxon>Discoba</taxon>
        <taxon>Euglenozoa</taxon>
        <taxon>Kinetoplastea</taxon>
        <taxon>Metakinetoplastina</taxon>
        <taxon>Trypanosomatida</taxon>
        <taxon>Trypanosomatidae</taxon>
        <taxon>Trypanosoma</taxon>
    </lineage>
</organism>
<keyword evidence="3" id="KW-1185">Reference proteome</keyword>
<feature type="region of interest" description="Disordered" evidence="1">
    <location>
        <begin position="112"/>
        <end position="131"/>
    </location>
</feature>
<feature type="region of interest" description="Disordered" evidence="1">
    <location>
        <begin position="320"/>
        <end position="364"/>
    </location>
</feature>
<evidence type="ECO:0000256" key="1">
    <source>
        <dbReference type="SAM" id="MobiDB-lite"/>
    </source>
</evidence>
<dbReference type="OrthoDB" id="264750at2759"/>
<dbReference type="RefSeq" id="XP_028884614.1">
    <property type="nucleotide sequence ID" value="XM_029024211.1"/>
</dbReference>
<gene>
    <name evidence="2" type="ORF">TM35_000083460</name>
</gene>
<feature type="compositionally biased region" description="Polar residues" evidence="1">
    <location>
        <begin position="39"/>
        <end position="52"/>
    </location>
</feature>
<feature type="compositionally biased region" description="Polar residues" evidence="1">
    <location>
        <begin position="321"/>
        <end position="331"/>
    </location>
</feature>
<reference evidence="2 3" key="1">
    <citation type="submission" date="2017-03" db="EMBL/GenBank/DDBJ databases">
        <title>An alternative strategy for trypanosome survival in the mammalian bloodstream revealed through genome and transcriptome analysis of the ubiquitous bovine parasite Trypanosoma (Megatrypanum) theileri.</title>
        <authorList>
            <person name="Kelly S."/>
            <person name="Ivens A."/>
            <person name="Mott A."/>
            <person name="O'Neill E."/>
            <person name="Emms D."/>
            <person name="Macleod O."/>
            <person name="Voorheis P."/>
            <person name="Matthews J."/>
            <person name="Matthews K."/>
            <person name="Carrington M."/>
        </authorList>
    </citation>
    <scope>NUCLEOTIDE SEQUENCE [LARGE SCALE GENOMIC DNA]</scope>
    <source>
        <strain evidence="2">Edinburgh</strain>
    </source>
</reference>
<proteinExistence type="predicted"/>
<dbReference type="GeneID" id="39983991"/>
<feature type="region of interest" description="Disordered" evidence="1">
    <location>
        <begin position="1"/>
        <end position="103"/>
    </location>
</feature>
<feature type="compositionally biased region" description="Pro residues" evidence="1">
    <location>
        <begin position="19"/>
        <end position="28"/>
    </location>
</feature>
<name>A0A1X0P136_9TRYP</name>
<dbReference type="VEuPathDB" id="TriTrypDB:TM35_000083460"/>
<dbReference type="Proteomes" id="UP000192257">
    <property type="component" value="Unassembled WGS sequence"/>
</dbReference>
<protein>
    <submittedName>
        <fullName evidence="2">Uncharacterized protein</fullName>
    </submittedName>
</protein>
<sequence>MRSQQSPSRHHQHPNPSSSSPPPPPTVSPPQNTHRGELSDTTAPVSTGGTSSTRDEPKAFGSAHVTFTRAGGDTTILGSNNDESSVATTSIGGGGAGTGVGRDRFLSAEGFTASPSDTFSDNEESSEGSVGSSFYSMNHLALANRSDSDDDDVKDAKDAKALQESLLKAFPDSLRHIAVDEAAAEALLSNDPAGAVESGYHRQFSELVLREVHHLLTRTASTLQARKRYVMRHYTLEFDRVGPRALESMVAEESARSLSEWDSVWYHGPPDSNGGILAAVTVRPPRFTAGMLWNAEDRFLLGGTAFLEEARLLQLRLPGGSRSSVNTTSVSLGADSSGPGKTTGQEGGGGGGDQTSNLKPHADNSEQRTHVWFLLREYISVSKAGLGCMVQTFSIIPSHVSLNVTRSHSIHYSLIQGILEQCAPGAVTRAFPLSMLLPQSVALRANSATIGGALNTPAQCSRTQAEFAHTGMESMFAPMDDSLSFMTTKSLFSTSPHRPSKVKHTWRQPLGDEVYLRFTNPKLYAWVIQRQPAVLTSSINIISEYIRYSQRLRFRRKMSRLLRAVRTIQRFFRVSLGRKKRAVQRMLHQWRQLELDCRERLKIHTFLPTATNRISFIVATVLWQHIVTTDQYKLSMLEEQFSARRAAYKKWCAQRTEECQAKQDTSLGVSFTFTNTPLVDSSNKEMGVNNVSCSLSLSGGSKQQGAKIMSKSHFPWISRWGDVLHARFGWYIDPEELLLESHRRMLVSLRSSILTMSEVQEELKKTCKGPVLSLV</sequence>
<feature type="compositionally biased region" description="Gly residues" evidence="1">
    <location>
        <begin position="91"/>
        <end position="100"/>
    </location>
</feature>
<accession>A0A1X0P136</accession>